<organism evidence="1 2">
    <name type="scientific">Streptomyces ziwulingensis</name>
    <dbReference type="NCBI Taxonomy" id="1045501"/>
    <lineage>
        <taxon>Bacteria</taxon>
        <taxon>Bacillati</taxon>
        <taxon>Actinomycetota</taxon>
        <taxon>Actinomycetes</taxon>
        <taxon>Kitasatosporales</taxon>
        <taxon>Streptomycetaceae</taxon>
        <taxon>Streptomyces</taxon>
    </lineage>
</organism>
<dbReference type="Proteomes" id="UP001501265">
    <property type="component" value="Unassembled WGS sequence"/>
</dbReference>
<name>A0ABP9CME4_9ACTN</name>
<comment type="caution">
    <text evidence="1">The sequence shown here is derived from an EMBL/GenBank/DDBJ whole genome shotgun (WGS) entry which is preliminary data.</text>
</comment>
<keyword evidence="2" id="KW-1185">Reference proteome</keyword>
<dbReference type="EMBL" id="BAABIG010000052">
    <property type="protein sequence ID" value="GAA4811213.1"/>
    <property type="molecule type" value="Genomic_DNA"/>
</dbReference>
<protein>
    <submittedName>
        <fullName evidence="1">Uncharacterized protein</fullName>
    </submittedName>
</protein>
<proteinExistence type="predicted"/>
<gene>
    <name evidence="1" type="ORF">GCM10023220_47650</name>
</gene>
<sequence length="115" mass="12558">MSELDPHLHVEQKTTQAGAAVRNVIASTFGLVPDEPGIVTTGCGREVPYAMTSSRPESVTCLSCREHAHREHLRFADQVERLGSTPGVHLTDDQVAEAAAWHRDLARRFADISPS</sequence>
<evidence type="ECO:0000313" key="2">
    <source>
        <dbReference type="Proteomes" id="UP001501265"/>
    </source>
</evidence>
<dbReference type="RefSeq" id="WP_345622113.1">
    <property type="nucleotide sequence ID" value="NZ_BAABIG010000052.1"/>
</dbReference>
<reference evidence="2" key="1">
    <citation type="journal article" date="2019" name="Int. J. Syst. Evol. Microbiol.">
        <title>The Global Catalogue of Microorganisms (GCM) 10K type strain sequencing project: providing services to taxonomists for standard genome sequencing and annotation.</title>
        <authorList>
            <consortium name="The Broad Institute Genomics Platform"/>
            <consortium name="The Broad Institute Genome Sequencing Center for Infectious Disease"/>
            <person name="Wu L."/>
            <person name="Ma J."/>
        </authorList>
    </citation>
    <scope>NUCLEOTIDE SEQUENCE [LARGE SCALE GENOMIC DNA]</scope>
    <source>
        <strain evidence="2">JCM 18081</strain>
    </source>
</reference>
<accession>A0ABP9CME4</accession>
<evidence type="ECO:0000313" key="1">
    <source>
        <dbReference type="EMBL" id="GAA4811213.1"/>
    </source>
</evidence>